<comment type="caution">
    <text evidence="2">The sequence shown here is derived from an EMBL/GenBank/DDBJ whole genome shotgun (WGS) entry which is preliminary data.</text>
</comment>
<keyword evidence="3" id="KW-1185">Reference proteome</keyword>
<feature type="transmembrane region" description="Helical" evidence="1">
    <location>
        <begin position="137"/>
        <end position="157"/>
    </location>
</feature>
<feature type="transmembrane region" description="Helical" evidence="1">
    <location>
        <begin position="210"/>
        <end position="227"/>
    </location>
</feature>
<dbReference type="PANTHER" id="PTHR36774:SF1">
    <property type="entry name" value="INSULIN-INDUCED PROTEIN"/>
    <property type="match status" value="1"/>
</dbReference>
<organism evidence="2 3">
    <name type="scientific">Coccomyxa viridis</name>
    <dbReference type="NCBI Taxonomy" id="1274662"/>
    <lineage>
        <taxon>Eukaryota</taxon>
        <taxon>Viridiplantae</taxon>
        <taxon>Chlorophyta</taxon>
        <taxon>core chlorophytes</taxon>
        <taxon>Trebouxiophyceae</taxon>
        <taxon>Trebouxiophyceae incertae sedis</taxon>
        <taxon>Coccomyxaceae</taxon>
        <taxon>Coccomyxa</taxon>
    </lineage>
</organism>
<dbReference type="EMBL" id="CAUYUE010000013">
    <property type="protein sequence ID" value="CAK0786072.1"/>
    <property type="molecule type" value="Genomic_DNA"/>
</dbReference>
<feature type="transmembrane region" description="Helical" evidence="1">
    <location>
        <begin position="234"/>
        <end position="259"/>
    </location>
</feature>
<name>A0AAV1IIN5_9CHLO</name>
<keyword evidence="1" id="KW-0812">Transmembrane</keyword>
<evidence type="ECO:0000256" key="1">
    <source>
        <dbReference type="SAM" id="Phobius"/>
    </source>
</evidence>
<keyword evidence="1" id="KW-1133">Transmembrane helix</keyword>
<dbReference type="Proteomes" id="UP001314263">
    <property type="component" value="Unassembled WGS sequence"/>
</dbReference>
<protein>
    <submittedName>
        <fullName evidence="2">Uncharacterized protein</fullName>
    </submittedName>
</protein>
<feature type="transmembrane region" description="Helical" evidence="1">
    <location>
        <begin position="97"/>
        <end position="117"/>
    </location>
</feature>
<evidence type="ECO:0000313" key="2">
    <source>
        <dbReference type="EMBL" id="CAK0786072.1"/>
    </source>
</evidence>
<dbReference type="PANTHER" id="PTHR36774">
    <property type="entry name" value="INSULIN-INDUCED PROTEIN"/>
    <property type="match status" value="1"/>
</dbReference>
<evidence type="ECO:0000313" key="3">
    <source>
        <dbReference type="Proteomes" id="UP001314263"/>
    </source>
</evidence>
<sequence>MYGSTLRESGVPCAPQVSLKDTRCRCHFSLGGDRRHNIARHKSLAVRAKVRGPERGTDVVKTQADIRAERRAQLSDGSIWKAVQDAHQRLSAEDVSVSNLLGTGLLLGLTFGTAFQPTHNNGYLPVFDVWPFQIGPFLQSGLVPIVLAPIWVLYVYLQPLMDNFWPGDEEAIGNAQRRASSLGFLAADWAFCAAVFILSDVLYLNGAPHWIISATLAGLAAANWKLFDGTKPGLLLGALLAVGAPAGEMIIVNLLGWWHYDRPDLLGVPHWASWCYAAYGWGVGNVGRYLVNKQKLKSAGSEIKSLSSRN</sequence>
<gene>
    <name evidence="2" type="ORF">CVIRNUC_009285</name>
</gene>
<feature type="transmembrane region" description="Helical" evidence="1">
    <location>
        <begin position="182"/>
        <end position="204"/>
    </location>
</feature>
<accession>A0AAV1IIN5</accession>
<dbReference type="AlphaFoldDB" id="A0AAV1IIN5"/>
<keyword evidence="1" id="KW-0472">Membrane</keyword>
<reference evidence="2 3" key="1">
    <citation type="submission" date="2023-10" db="EMBL/GenBank/DDBJ databases">
        <authorList>
            <person name="Maclean D."/>
            <person name="Macfadyen A."/>
        </authorList>
    </citation>
    <scope>NUCLEOTIDE SEQUENCE [LARGE SCALE GENOMIC DNA]</scope>
</reference>
<feature type="transmembrane region" description="Helical" evidence="1">
    <location>
        <begin position="271"/>
        <end position="291"/>
    </location>
</feature>
<proteinExistence type="predicted"/>